<feature type="transmembrane region" description="Helical" evidence="1">
    <location>
        <begin position="463"/>
        <end position="487"/>
    </location>
</feature>
<keyword evidence="4" id="KW-1185">Reference proteome</keyword>
<dbReference type="Proteomes" id="UP000199180">
    <property type="component" value="Unassembled WGS sequence"/>
</dbReference>
<dbReference type="EMBL" id="FOHO01000021">
    <property type="protein sequence ID" value="SEU04249.1"/>
    <property type="molecule type" value="Genomic_DNA"/>
</dbReference>
<feature type="transmembrane region" description="Helical" evidence="1">
    <location>
        <begin position="20"/>
        <end position="49"/>
    </location>
</feature>
<name>A0A1I0J3I0_9RHOB</name>
<keyword evidence="1" id="KW-1133">Transmembrane helix</keyword>
<keyword evidence="1" id="KW-0472">Membrane</keyword>
<feature type="domain" description="DUF112" evidence="2">
    <location>
        <begin position="20"/>
        <end position="439"/>
    </location>
</feature>
<reference evidence="3 4" key="1">
    <citation type="submission" date="2016-10" db="EMBL/GenBank/DDBJ databases">
        <authorList>
            <person name="de Groot N.N."/>
        </authorList>
    </citation>
    <scope>NUCLEOTIDE SEQUENCE [LARGE SCALE GENOMIC DNA]</scope>
    <source>
        <strain evidence="3 4">DSM 17862</strain>
    </source>
</reference>
<organism evidence="3 4">
    <name type="scientific">Paracoccus homiensis</name>
    <dbReference type="NCBI Taxonomy" id="364199"/>
    <lineage>
        <taxon>Bacteria</taxon>
        <taxon>Pseudomonadati</taxon>
        <taxon>Pseudomonadota</taxon>
        <taxon>Alphaproteobacteria</taxon>
        <taxon>Rhodobacterales</taxon>
        <taxon>Paracoccaceae</taxon>
        <taxon>Paracoccus</taxon>
    </lineage>
</organism>
<dbReference type="STRING" id="364199.SAMN04489858_1218"/>
<protein>
    <submittedName>
        <fullName evidence="3">TctA family transporter</fullName>
    </submittedName>
</protein>
<feature type="transmembrane region" description="Helical" evidence="1">
    <location>
        <begin position="356"/>
        <end position="382"/>
    </location>
</feature>
<feature type="transmembrane region" description="Helical" evidence="1">
    <location>
        <begin position="200"/>
        <end position="223"/>
    </location>
</feature>
<dbReference type="Pfam" id="PF01970">
    <property type="entry name" value="TctA"/>
    <property type="match status" value="1"/>
</dbReference>
<dbReference type="RefSeq" id="WP_090737782.1">
    <property type="nucleotide sequence ID" value="NZ_FOHO01000021.1"/>
</dbReference>
<evidence type="ECO:0000256" key="1">
    <source>
        <dbReference type="SAM" id="Phobius"/>
    </source>
</evidence>
<feature type="transmembrane region" description="Helical" evidence="1">
    <location>
        <begin position="106"/>
        <end position="132"/>
    </location>
</feature>
<dbReference type="OrthoDB" id="9791872at2"/>
<feature type="transmembrane region" description="Helical" evidence="1">
    <location>
        <begin position="263"/>
        <end position="282"/>
    </location>
</feature>
<dbReference type="PANTHER" id="PTHR35342:SF5">
    <property type="entry name" value="TRICARBOXYLIC TRANSPORT PROTEIN"/>
    <property type="match status" value="1"/>
</dbReference>
<feature type="transmembrane region" description="Helical" evidence="1">
    <location>
        <begin position="144"/>
        <end position="163"/>
    </location>
</feature>
<dbReference type="InterPro" id="IPR002823">
    <property type="entry name" value="DUF112_TM"/>
</dbReference>
<accession>A0A1I0J3I0</accession>
<proteinExistence type="predicted"/>
<feature type="transmembrane region" description="Helical" evidence="1">
    <location>
        <begin position="169"/>
        <end position="188"/>
    </location>
</feature>
<dbReference type="AlphaFoldDB" id="A0A1I0J3I0"/>
<sequence length="495" mass="51683">MTTLEGLAHGLSVALQPSILIYSLFGALLGTFVGVLPGIGAMAAITLLLPITYYISSEAALVMLAGVYYGAQYGGSVASILLRLPGTPQSAVTTLDGYPLAQQGRAGVALFTAMISSFAGSLLGIAILVLMAGWLASIATQFGAADYAAMMVMGLVAASTIGSRQPAKSLAMVVVGLILGTVGTDVNSGAPRFTFGQTQLLDGINLVALAMGLFGVAEVIANIRKADRHGPPNRVGLRELIPARDDLRRICAPILRGTTLGGFFGALPGTGSTISSFLSYALERRVSRRPQKFGHGAVEGIAGPESANNSAAITAFVPTLTLGIPGDPIMALMLGALVIHGIQPGPMMLEARPDMFWGLVVSFGIGNLFLLILNLPLIGIWVSMLRIPFRWLYPAIIVFICLGVYSVRGASFDIVMVAAVGAIGYALALAAFSPALLLLGFVLGPLIETNLRRALLVSRGDPMIFLERPIACGFVIATLALILLPLARRIRQGRG</sequence>
<evidence type="ECO:0000313" key="4">
    <source>
        <dbReference type="Proteomes" id="UP000199180"/>
    </source>
</evidence>
<keyword evidence="1" id="KW-0812">Transmembrane</keyword>
<feature type="transmembrane region" description="Helical" evidence="1">
    <location>
        <begin position="388"/>
        <end position="407"/>
    </location>
</feature>
<evidence type="ECO:0000259" key="2">
    <source>
        <dbReference type="Pfam" id="PF01970"/>
    </source>
</evidence>
<feature type="transmembrane region" description="Helical" evidence="1">
    <location>
        <begin position="414"/>
        <end position="443"/>
    </location>
</feature>
<dbReference type="PANTHER" id="PTHR35342">
    <property type="entry name" value="TRICARBOXYLIC TRANSPORT PROTEIN"/>
    <property type="match status" value="1"/>
</dbReference>
<evidence type="ECO:0000313" key="3">
    <source>
        <dbReference type="EMBL" id="SEU04249.1"/>
    </source>
</evidence>
<gene>
    <name evidence="3" type="ORF">SAMN04489858_1218</name>
</gene>